<dbReference type="AlphaFoldDB" id="A0A388KGG7"/>
<evidence type="ECO:0000313" key="3">
    <source>
        <dbReference type="Proteomes" id="UP000265515"/>
    </source>
</evidence>
<reference evidence="2 3" key="1">
    <citation type="journal article" date="2018" name="Cell">
        <title>The Chara Genome: Secondary Complexity and Implications for Plant Terrestrialization.</title>
        <authorList>
            <person name="Nishiyama T."/>
            <person name="Sakayama H."/>
            <person name="Vries J.D."/>
            <person name="Buschmann H."/>
            <person name="Saint-Marcoux D."/>
            <person name="Ullrich K.K."/>
            <person name="Haas F.B."/>
            <person name="Vanderstraeten L."/>
            <person name="Becker D."/>
            <person name="Lang D."/>
            <person name="Vosolsobe S."/>
            <person name="Rombauts S."/>
            <person name="Wilhelmsson P.K.I."/>
            <person name="Janitza P."/>
            <person name="Kern R."/>
            <person name="Heyl A."/>
            <person name="Rumpler F."/>
            <person name="Villalobos L.I.A.C."/>
            <person name="Clay J.M."/>
            <person name="Skokan R."/>
            <person name="Toyoda A."/>
            <person name="Suzuki Y."/>
            <person name="Kagoshima H."/>
            <person name="Schijlen E."/>
            <person name="Tajeshwar N."/>
            <person name="Catarino B."/>
            <person name="Hetherington A.J."/>
            <person name="Saltykova A."/>
            <person name="Bonnot C."/>
            <person name="Breuninger H."/>
            <person name="Symeonidi A."/>
            <person name="Radhakrishnan G.V."/>
            <person name="Van Nieuwerburgh F."/>
            <person name="Deforce D."/>
            <person name="Chang C."/>
            <person name="Karol K.G."/>
            <person name="Hedrich R."/>
            <person name="Ulvskov P."/>
            <person name="Glockner G."/>
            <person name="Delwiche C.F."/>
            <person name="Petrasek J."/>
            <person name="Van de Peer Y."/>
            <person name="Friml J."/>
            <person name="Beilby M."/>
            <person name="Dolan L."/>
            <person name="Kohara Y."/>
            <person name="Sugano S."/>
            <person name="Fujiyama A."/>
            <person name="Delaux P.-M."/>
            <person name="Quint M."/>
            <person name="TheiBen G."/>
            <person name="Hagemann M."/>
            <person name="Harholt J."/>
            <person name="Dunand C."/>
            <person name="Zachgo S."/>
            <person name="Langdale J."/>
            <person name="Maumus F."/>
            <person name="Straeten D.V.D."/>
            <person name="Gould S.B."/>
            <person name="Rensing S.A."/>
        </authorList>
    </citation>
    <scope>NUCLEOTIDE SEQUENCE [LARGE SCALE GENOMIC DNA]</scope>
    <source>
        <strain evidence="2 3">S276</strain>
    </source>
</reference>
<dbReference type="EMBL" id="BFEA01000110">
    <property type="protein sequence ID" value="GBG69129.1"/>
    <property type="molecule type" value="Genomic_DNA"/>
</dbReference>
<feature type="region of interest" description="Disordered" evidence="1">
    <location>
        <begin position="9"/>
        <end position="70"/>
    </location>
</feature>
<dbReference type="Gramene" id="GBG69129">
    <property type="protein sequence ID" value="GBG69129"/>
    <property type="gene ID" value="CBR_g3827"/>
</dbReference>
<gene>
    <name evidence="2" type="ORF">CBR_g3827</name>
</gene>
<organism evidence="2 3">
    <name type="scientific">Chara braunii</name>
    <name type="common">Braun's stonewort</name>
    <dbReference type="NCBI Taxonomy" id="69332"/>
    <lineage>
        <taxon>Eukaryota</taxon>
        <taxon>Viridiplantae</taxon>
        <taxon>Streptophyta</taxon>
        <taxon>Charophyceae</taxon>
        <taxon>Charales</taxon>
        <taxon>Characeae</taxon>
        <taxon>Chara</taxon>
    </lineage>
</organism>
<keyword evidence="3" id="KW-1185">Reference proteome</keyword>
<proteinExistence type="predicted"/>
<feature type="region of interest" description="Disordered" evidence="1">
    <location>
        <begin position="109"/>
        <end position="307"/>
    </location>
</feature>
<evidence type="ECO:0000313" key="2">
    <source>
        <dbReference type="EMBL" id="GBG69129.1"/>
    </source>
</evidence>
<evidence type="ECO:0000256" key="1">
    <source>
        <dbReference type="SAM" id="MobiDB-lite"/>
    </source>
</evidence>
<sequence>MGPILEAVVPNSKGVGHAQGKSVEGAKSPRRRSDGRVDPAGSAVSGGGGGGVLAGRQPAPAAGASAVAVPQGPEPVATKVIVYIDGFDDYAGRPLVDALRSAGFLVVGPQDLGGRLTESSRTVYDPQPLLPPPPPPPPVTEPTEQANGGPGPQQVGNSTEPNDMKTSESDPAVIAKDSNLLDDKADKTSGGGMGSGPRATGGSSNAVTSGSTKAHPGGEGPSQTQVPGIAGLRVDFQSASGSSSAPGIDTNHPLPGVSDSSLHPSAIPGLVDPNHPPVGGESTATTDLATGNQGQRSPSIIEPESAQATAKVAIESAGEASAELAQRISGAAAAASHDSNSDTHAHPFIYPYNRFRAFTFTERVIQQQASRQPDIATRMKPD</sequence>
<dbReference type="Proteomes" id="UP000265515">
    <property type="component" value="Unassembled WGS sequence"/>
</dbReference>
<protein>
    <submittedName>
        <fullName evidence="2">Uncharacterized protein</fullName>
    </submittedName>
</protein>
<feature type="compositionally biased region" description="Polar residues" evidence="1">
    <location>
        <begin position="201"/>
        <end position="212"/>
    </location>
</feature>
<comment type="caution">
    <text evidence="2">The sequence shown here is derived from an EMBL/GenBank/DDBJ whole genome shotgun (WGS) entry which is preliminary data.</text>
</comment>
<feature type="compositionally biased region" description="Polar residues" evidence="1">
    <location>
        <begin position="282"/>
        <end position="298"/>
    </location>
</feature>
<name>A0A388KGG7_CHABU</name>
<feature type="compositionally biased region" description="Pro residues" evidence="1">
    <location>
        <begin position="128"/>
        <end position="140"/>
    </location>
</feature>
<feature type="compositionally biased region" description="Low complexity" evidence="1">
    <location>
        <begin position="54"/>
        <end position="70"/>
    </location>
</feature>
<accession>A0A388KGG7</accession>
<feature type="compositionally biased region" description="Gly residues" evidence="1">
    <location>
        <begin position="44"/>
        <end position="53"/>
    </location>
</feature>